<reference evidence="1 2" key="1">
    <citation type="submission" date="2018-07" db="EMBL/GenBank/DDBJ databases">
        <title>A high quality draft genome assembly of the barn swallow (H. rustica rustica).</title>
        <authorList>
            <person name="Formenti G."/>
            <person name="Chiara M."/>
            <person name="Poveda L."/>
            <person name="Francoijs K.-J."/>
            <person name="Bonisoli-Alquati A."/>
            <person name="Canova L."/>
            <person name="Gianfranceschi L."/>
            <person name="Horner D.S."/>
            <person name="Saino N."/>
        </authorList>
    </citation>
    <scope>NUCLEOTIDE SEQUENCE [LARGE SCALE GENOMIC DNA]</scope>
    <source>
        <strain evidence="1">Chelidonia</strain>
        <tissue evidence="1">Blood</tissue>
    </source>
</reference>
<name>A0A3M0JBM6_HIRRU</name>
<proteinExistence type="predicted"/>
<dbReference type="AlphaFoldDB" id="A0A3M0JBM6"/>
<evidence type="ECO:0000313" key="1">
    <source>
        <dbReference type="EMBL" id="RMB98355.1"/>
    </source>
</evidence>
<sequence>MDTVLSGEGTCRYPLERSHLPELGEVGFAVMAEPLAEVVSFCDCLCNVPEYRGLVSRTSDGTAKILTQRYLGVFMIKWKEIENCWKSVKEDEDARQLEKRCEYQLVQDEITEQEYSKLLVQNKAVFTDIMTACFNLDTAGWGIRLQGEAKQEYFEYWGGIC</sequence>
<organism evidence="1 2">
    <name type="scientific">Hirundo rustica rustica</name>
    <dbReference type="NCBI Taxonomy" id="333673"/>
    <lineage>
        <taxon>Eukaryota</taxon>
        <taxon>Metazoa</taxon>
        <taxon>Chordata</taxon>
        <taxon>Craniata</taxon>
        <taxon>Vertebrata</taxon>
        <taxon>Euteleostomi</taxon>
        <taxon>Archelosauria</taxon>
        <taxon>Archosauria</taxon>
        <taxon>Dinosauria</taxon>
        <taxon>Saurischia</taxon>
        <taxon>Theropoda</taxon>
        <taxon>Coelurosauria</taxon>
        <taxon>Aves</taxon>
        <taxon>Neognathae</taxon>
        <taxon>Neoaves</taxon>
        <taxon>Telluraves</taxon>
        <taxon>Australaves</taxon>
        <taxon>Passeriformes</taxon>
        <taxon>Sylvioidea</taxon>
        <taxon>Hirundinidae</taxon>
        <taxon>Hirundo</taxon>
    </lineage>
</organism>
<gene>
    <name evidence="1" type="ORF">DUI87_25261</name>
</gene>
<comment type="caution">
    <text evidence="1">The sequence shown here is derived from an EMBL/GenBank/DDBJ whole genome shotgun (WGS) entry which is preliminary data.</text>
</comment>
<dbReference type="EMBL" id="QRBI01000153">
    <property type="protein sequence ID" value="RMB98355.1"/>
    <property type="molecule type" value="Genomic_DNA"/>
</dbReference>
<evidence type="ECO:0000313" key="2">
    <source>
        <dbReference type="Proteomes" id="UP000269221"/>
    </source>
</evidence>
<keyword evidence="2" id="KW-1185">Reference proteome</keyword>
<accession>A0A3M0JBM6</accession>
<dbReference type="Proteomes" id="UP000269221">
    <property type="component" value="Unassembled WGS sequence"/>
</dbReference>
<protein>
    <submittedName>
        <fullName evidence="1">Uncharacterized protein</fullName>
    </submittedName>
</protein>